<reference evidence="2" key="1">
    <citation type="submission" date="2020-10" db="EMBL/GenBank/DDBJ databases">
        <title>Taxonomic study of unclassified bacteria belonging to the class Ktedonobacteria.</title>
        <authorList>
            <person name="Yabe S."/>
            <person name="Wang C.M."/>
            <person name="Zheng Y."/>
            <person name="Sakai Y."/>
            <person name="Cavaletti L."/>
            <person name="Monciardini P."/>
            <person name="Donadio S."/>
        </authorList>
    </citation>
    <scope>NUCLEOTIDE SEQUENCE</scope>
    <source>
        <strain evidence="2">ID150040</strain>
    </source>
</reference>
<evidence type="ECO:0000313" key="3">
    <source>
        <dbReference type="Proteomes" id="UP000597444"/>
    </source>
</evidence>
<dbReference type="EMBL" id="BNJK01000001">
    <property type="protein sequence ID" value="GHO94599.1"/>
    <property type="molecule type" value="Genomic_DNA"/>
</dbReference>
<proteinExistence type="predicted"/>
<keyword evidence="3" id="KW-1185">Reference proteome</keyword>
<protein>
    <submittedName>
        <fullName evidence="2">Uncharacterized protein</fullName>
    </submittedName>
</protein>
<dbReference type="AlphaFoldDB" id="A0A8J3N0V6"/>
<evidence type="ECO:0000313" key="2">
    <source>
        <dbReference type="EMBL" id="GHO94599.1"/>
    </source>
</evidence>
<dbReference type="Proteomes" id="UP000597444">
    <property type="component" value="Unassembled WGS sequence"/>
</dbReference>
<comment type="caution">
    <text evidence="2">The sequence shown here is derived from an EMBL/GenBank/DDBJ whole genome shotgun (WGS) entry which is preliminary data.</text>
</comment>
<sequence length="67" mass="7217">MRASHQIISYQIALPRIPRVSTVSRERVAPVPTMGKTPNSLSPGPCFRKTKGVTSGPLVIERNACGT</sequence>
<accession>A0A8J3N0V6</accession>
<organism evidence="2 3">
    <name type="scientific">Reticulibacter mediterranei</name>
    <dbReference type="NCBI Taxonomy" id="2778369"/>
    <lineage>
        <taxon>Bacteria</taxon>
        <taxon>Bacillati</taxon>
        <taxon>Chloroflexota</taxon>
        <taxon>Ktedonobacteria</taxon>
        <taxon>Ktedonobacterales</taxon>
        <taxon>Reticulibacteraceae</taxon>
        <taxon>Reticulibacter</taxon>
    </lineage>
</organism>
<evidence type="ECO:0000256" key="1">
    <source>
        <dbReference type="SAM" id="MobiDB-lite"/>
    </source>
</evidence>
<gene>
    <name evidence="2" type="ORF">KSF_046470</name>
</gene>
<feature type="region of interest" description="Disordered" evidence="1">
    <location>
        <begin position="28"/>
        <end position="48"/>
    </location>
</feature>
<name>A0A8J3N0V6_9CHLR</name>